<dbReference type="EMBL" id="FNEK01000037">
    <property type="protein sequence ID" value="SDK32114.1"/>
    <property type="molecule type" value="Genomic_DNA"/>
</dbReference>
<dbReference type="Gene3D" id="3.40.50.300">
    <property type="entry name" value="P-loop containing nucleotide triphosphate hydrolases"/>
    <property type="match status" value="1"/>
</dbReference>
<dbReference type="STRING" id="571298.SAMN04488026_103737"/>
<evidence type="ECO:0000256" key="1">
    <source>
        <dbReference type="ARBA" id="ARBA00022741"/>
    </source>
</evidence>
<dbReference type="OrthoDB" id="9805070at2"/>
<dbReference type="GO" id="GO:0005524">
    <property type="term" value="F:ATP binding"/>
    <property type="evidence" value="ECO:0007669"/>
    <property type="project" value="UniProtKB-KW"/>
</dbReference>
<reference evidence="5 6" key="1">
    <citation type="submission" date="2016-10" db="EMBL/GenBank/DDBJ databases">
        <authorList>
            <person name="de Groot N.N."/>
        </authorList>
    </citation>
    <scope>NUCLEOTIDE SEQUENCE [LARGE SCALE GENOMIC DNA]</scope>
    <source>
        <strain evidence="5 6">DSM 25294</strain>
    </source>
</reference>
<keyword evidence="2" id="KW-0067">ATP-binding</keyword>
<organism evidence="5 6">
    <name type="scientific">Aliiruegeria lutimaris</name>
    <dbReference type="NCBI Taxonomy" id="571298"/>
    <lineage>
        <taxon>Bacteria</taxon>
        <taxon>Pseudomonadati</taxon>
        <taxon>Pseudomonadota</taxon>
        <taxon>Alphaproteobacteria</taxon>
        <taxon>Rhodobacterales</taxon>
        <taxon>Roseobacteraceae</taxon>
        <taxon>Aliiruegeria</taxon>
    </lineage>
</organism>
<dbReference type="GO" id="GO:0016301">
    <property type="term" value="F:kinase activity"/>
    <property type="evidence" value="ECO:0007669"/>
    <property type="project" value="UniProtKB-KW"/>
</dbReference>
<sequence length="405" mass="43084">MPEGTETFIATLARRYRVIDEGWATTPQGYFDQKLVVVFDDGTLGEFQFWPPGMLEAKGKRGGHKLYEIARGPASTPEQVADAEAKMIALYGEVEDAKSLAWRELDLEPEPLQPGGREATLLLGSPAAGKSTIANEIAVARGAAILDSDEIKKTIPEFDGGIGAGAVHEESSDLAKLVEAELLAGGYNVVIPKVGGSAASIEKLAGRLRAAGYEIRLVNMAVTSENAYKRMIGRYVSSGRIIPPAYVDAIGDKPSSVFRELKEKGLFDGYAEIDNNGGKHDAKPVSELEGVNPLEGSRFDPGREVDADLSPGGRERGQGNDPVAQENSGEASGGARAENALTEETGAGEQVLMAGVAPVTLRDRLEAQADARTPCPSLSVFCQLPLQKGAYWGHLHTPFGVHSPF</sequence>
<dbReference type="AlphaFoldDB" id="A0A1G9AZ25"/>
<keyword evidence="6" id="KW-1185">Reference proteome</keyword>
<evidence type="ECO:0000256" key="3">
    <source>
        <dbReference type="SAM" id="MobiDB-lite"/>
    </source>
</evidence>
<keyword evidence="5" id="KW-0418">Kinase</keyword>
<gene>
    <name evidence="5" type="ORF">SAMN04488026_103737</name>
</gene>
<dbReference type="InterPro" id="IPR010488">
    <property type="entry name" value="Zeta_toxin_domain"/>
</dbReference>
<dbReference type="SUPFAM" id="SSF52540">
    <property type="entry name" value="P-loop containing nucleoside triphosphate hydrolases"/>
    <property type="match status" value="1"/>
</dbReference>
<accession>A0A1G9AZ25</accession>
<feature type="region of interest" description="Disordered" evidence="3">
    <location>
        <begin position="275"/>
        <end position="337"/>
    </location>
</feature>
<dbReference type="Pfam" id="PF06414">
    <property type="entry name" value="Zeta_toxin"/>
    <property type="match status" value="1"/>
</dbReference>
<dbReference type="Proteomes" id="UP000199382">
    <property type="component" value="Unassembled WGS sequence"/>
</dbReference>
<evidence type="ECO:0000313" key="6">
    <source>
        <dbReference type="Proteomes" id="UP000199382"/>
    </source>
</evidence>
<feature type="compositionally biased region" description="Basic and acidic residues" evidence="3">
    <location>
        <begin position="297"/>
        <end position="306"/>
    </location>
</feature>
<keyword evidence="5" id="KW-0808">Transferase</keyword>
<evidence type="ECO:0000313" key="5">
    <source>
        <dbReference type="EMBL" id="SDK32114.1"/>
    </source>
</evidence>
<feature type="domain" description="Zeta toxin" evidence="4">
    <location>
        <begin position="118"/>
        <end position="278"/>
    </location>
</feature>
<proteinExistence type="predicted"/>
<name>A0A1G9AZ25_9RHOB</name>
<dbReference type="InterPro" id="IPR027417">
    <property type="entry name" value="P-loop_NTPase"/>
</dbReference>
<evidence type="ECO:0000256" key="2">
    <source>
        <dbReference type="ARBA" id="ARBA00022840"/>
    </source>
</evidence>
<feature type="compositionally biased region" description="Basic and acidic residues" evidence="3">
    <location>
        <begin position="277"/>
        <end position="286"/>
    </location>
</feature>
<keyword evidence="1" id="KW-0547">Nucleotide-binding</keyword>
<protein>
    <submittedName>
        <fullName evidence="5">Predicted kinase</fullName>
    </submittedName>
</protein>
<evidence type="ECO:0000259" key="4">
    <source>
        <dbReference type="Pfam" id="PF06414"/>
    </source>
</evidence>
<dbReference type="RefSeq" id="WP_093158809.1">
    <property type="nucleotide sequence ID" value="NZ_FNEK01000037.1"/>
</dbReference>